<evidence type="ECO:0000256" key="2">
    <source>
        <dbReference type="ARBA" id="ARBA00008423"/>
    </source>
</evidence>
<organism evidence="10 11">
    <name type="scientific">Caerostris darwini</name>
    <dbReference type="NCBI Taxonomy" id="1538125"/>
    <lineage>
        <taxon>Eukaryota</taxon>
        <taxon>Metazoa</taxon>
        <taxon>Ecdysozoa</taxon>
        <taxon>Arthropoda</taxon>
        <taxon>Chelicerata</taxon>
        <taxon>Arachnida</taxon>
        <taxon>Araneae</taxon>
        <taxon>Araneomorphae</taxon>
        <taxon>Entelegynae</taxon>
        <taxon>Araneoidea</taxon>
        <taxon>Araneidae</taxon>
        <taxon>Caerostris</taxon>
    </lineage>
</organism>
<comment type="caution">
    <text evidence="10">The sequence shown here is derived from an EMBL/GenBank/DDBJ whole genome shotgun (WGS) entry which is preliminary data.</text>
</comment>
<evidence type="ECO:0000256" key="4">
    <source>
        <dbReference type="ARBA" id="ARBA00022723"/>
    </source>
</evidence>
<keyword evidence="8" id="KW-0539">Nucleus</keyword>
<dbReference type="FunFam" id="4.10.1000.30:FF:000001">
    <property type="entry name" value="Zinc finger CCCH domain-containing protein 14"/>
    <property type="match status" value="1"/>
</dbReference>
<keyword evidence="7" id="KW-0862">Zinc</keyword>
<dbReference type="PANTHER" id="PTHR14738">
    <property type="entry name" value="ZINC FINGER CCCH DOMAIN-CONTAINING PROTEIN 14"/>
    <property type="match status" value="1"/>
</dbReference>
<evidence type="ECO:0000256" key="5">
    <source>
        <dbReference type="ARBA" id="ARBA00022737"/>
    </source>
</evidence>
<evidence type="ECO:0000256" key="1">
    <source>
        <dbReference type="ARBA" id="ARBA00004123"/>
    </source>
</evidence>
<feature type="domain" description="PWI" evidence="9">
    <location>
        <begin position="11"/>
        <end position="73"/>
    </location>
</feature>
<keyword evidence="6" id="KW-0863">Zinc-finger</keyword>
<dbReference type="GO" id="GO:0008143">
    <property type="term" value="F:poly(A) binding"/>
    <property type="evidence" value="ECO:0007669"/>
    <property type="project" value="InterPro"/>
</dbReference>
<keyword evidence="4" id="KW-0479">Metal-binding</keyword>
<sequence length="545" mass="62044">MDKSQNELTDKIRSAIKKKLIEINAFVDNELPDYIMILIANKRSKAHMEKDLNLFLREDTAKFTNWLWDLVNNLKINSETKQNNKVSKNNDENVNKNLAEEDIDVLDCDVGDLENDLFKDDSSSDSRRFKRENPNVVPVSKLQKIVSSENETIKNTETQKLIPKVEINPKQVNAIIQSSSKLMPSYKKINREDEYDSIKSGITGSVASVVHVTKKKYGRPAALQANKLLLRAVNDATKSVLDGKSINEVYKPTPINMLTSTEMENNSLSSSQNFFSLKMDSLLDFNSELNEVLEEPIVINENSNTSNASILENEPYVLSKTLQNNRTICLSPLTTDIDSHNSSSNSFSLNQLSVSSAEDEKPNSPHFIVTLDGIDASSFKRKIIDVSDEISEMDEEESFLTKDNSDVMPAKKQKLTERCKYWPACKNRDCTYHHPVLPCKNFPECKFADKCFYIHPNCKFDALCSKKDCPFTHVSKRKFPIQHFPVKIQSTKTVCKFYPKCAVQNCAFVHPKLCRYGNNCKLPLCSYGHFNLPSRDQMKWKAKIS</sequence>
<dbReference type="GO" id="GO:0005634">
    <property type="term" value="C:nucleus"/>
    <property type="evidence" value="ECO:0007669"/>
    <property type="project" value="UniProtKB-SubCell"/>
</dbReference>
<evidence type="ECO:0000313" key="11">
    <source>
        <dbReference type="Proteomes" id="UP001054837"/>
    </source>
</evidence>
<dbReference type="Proteomes" id="UP001054837">
    <property type="component" value="Unassembled WGS sequence"/>
</dbReference>
<dbReference type="InterPro" id="IPR002483">
    <property type="entry name" value="PWI_dom"/>
</dbReference>
<dbReference type="PANTHER" id="PTHR14738:SF29">
    <property type="entry name" value="ZINC FINGER CCCH DOMAIN-CONTAINING PROTEIN 14"/>
    <property type="match status" value="1"/>
</dbReference>
<evidence type="ECO:0000256" key="3">
    <source>
        <dbReference type="ARBA" id="ARBA00015071"/>
    </source>
</evidence>
<comment type="subcellular location">
    <subcellularLocation>
        <location evidence="1">Nucleus</location>
    </subcellularLocation>
</comment>
<dbReference type="GO" id="GO:0008270">
    <property type="term" value="F:zinc ion binding"/>
    <property type="evidence" value="ECO:0007669"/>
    <property type="project" value="UniProtKB-KW"/>
</dbReference>
<dbReference type="GO" id="GO:0043488">
    <property type="term" value="P:regulation of mRNA stability"/>
    <property type="evidence" value="ECO:0007669"/>
    <property type="project" value="InterPro"/>
</dbReference>
<comment type="similarity">
    <text evidence="2">Belongs to the ZC3H14 family.</text>
</comment>
<accession>A0AAV4W3I1</accession>
<evidence type="ECO:0000256" key="6">
    <source>
        <dbReference type="ARBA" id="ARBA00022771"/>
    </source>
</evidence>
<keyword evidence="11" id="KW-1185">Reference proteome</keyword>
<proteinExistence type="inferred from homology"/>
<evidence type="ECO:0000256" key="7">
    <source>
        <dbReference type="ARBA" id="ARBA00022833"/>
    </source>
</evidence>
<evidence type="ECO:0000313" key="10">
    <source>
        <dbReference type="EMBL" id="GIY76749.1"/>
    </source>
</evidence>
<dbReference type="Pfam" id="PF01480">
    <property type="entry name" value="PWI"/>
    <property type="match status" value="1"/>
</dbReference>
<dbReference type="InterPro" id="IPR040366">
    <property type="entry name" value="Nab2/ZC3H14"/>
</dbReference>
<protein>
    <recommendedName>
        <fullName evidence="3">Zinc finger CCCH domain-containing protein 14</fullName>
    </recommendedName>
</protein>
<gene>
    <name evidence="10" type="primary">ZC3H14</name>
    <name evidence="10" type="ORF">CDAR_55571</name>
</gene>
<dbReference type="GO" id="GO:0005737">
    <property type="term" value="C:cytoplasm"/>
    <property type="evidence" value="ECO:0007669"/>
    <property type="project" value="TreeGrafter"/>
</dbReference>
<dbReference type="AlphaFoldDB" id="A0AAV4W3I1"/>
<dbReference type="EMBL" id="BPLQ01014047">
    <property type="protein sequence ID" value="GIY76749.1"/>
    <property type="molecule type" value="Genomic_DNA"/>
</dbReference>
<name>A0AAV4W3I1_9ARAC</name>
<dbReference type="Pfam" id="PF14608">
    <property type="entry name" value="zf-CCCH_2"/>
    <property type="match status" value="5"/>
</dbReference>
<evidence type="ECO:0000259" key="9">
    <source>
        <dbReference type="Pfam" id="PF01480"/>
    </source>
</evidence>
<reference evidence="10 11" key="1">
    <citation type="submission" date="2021-06" db="EMBL/GenBank/DDBJ databases">
        <title>Caerostris darwini draft genome.</title>
        <authorList>
            <person name="Kono N."/>
            <person name="Arakawa K."/>
        </authorList>
    </citation>
    <scope>NUCLEOTIDE SEQUENCE [LARGE SCALE GENOMIC DNA]</scope>
</reference>
<evidence type="ECO:0000256" key="8">
    <source>
        <dbReference type="ARBA" id="ARBA00023242"/>
    </source>
</evidence>
<keyword evidence="5" id="KW-0677">Repeat</keyword>
<dbReference type="Gene3D" id="1.20.1390.10">
    <property type="entry name" value="PWI domain"/>
    <property type="match status" value="1"/>
</dbReference>
<dbReference type="Gene3D" id="4.10.1000.30">
    <property type="match status" value="2"/>
</dbReference>